<evidence type="ECO:0000313" key="1">
    <source>
        <dbReference type="EMBL" id="SCG50231.1"/>
    </source>
</evidence>
<proteinExistence type="predicted"/>
<keyword evidence="2" id="KW-1185">Reference proteome</keyword>
<dbReference type="EMBL" id="LT607751">
    <property type="protein sequence ID" value="SCG50231.1"/>
    <property type="molecule type" value="Genomic_DNA"/>
</dbReference>
<gene>
    <name evidence="1" type="ORF">GA0074704_2464</name>
</gene>
<name>A0A1C5HX84_9ACTN</name>
<sequence>MTAHEWRILGVHLRGLDGICTGCRAWWGRLTPYPCWQVEWATSRQARRLTATVLGGPR</sequence>
<dbReference type="AlphaFoldDB" id="A0A1C5HX84"/>
<organism evidence="1 2">
    <name type="scientific">Micromonospora siamensis</name>
    <dbReference type="NCBI Taxonomy" id="299152"/>
    <lineage>
        <taxon>Bacteria</taxon>
        <taxon>Bacillati</taxon>
        <taxon>Actinomycetota</taxon>
        <taxon>Actinomycetes</taxon>
        <taxon>Micromonosporales</taxon>
        <taxon>Micromonosporaceae</taxon>
        <taxon>Micromonospora</taxon>
    </lineage>
</organism>
<protein>
    <submittedName>
        <fullName evidence="1">Uncharacterized protein</fullName>
    </submittedName>
</protein>
<dbReference type="Proteomes" id="UP000198210">
    <property type="component" value="Chromosome I"/>
</dbReference>
<accession>A0A1C5HX84</accession>
<evidence type="ECO:0000313" key="2">
    <source>
        <dbReference type="Proteomes" id="UP000198210"/>
    </source>
</evidence>
<reference evidence="1 2" key="1">
    <citation type="submission" date="2016-06" db="EMBL/GenBank/DDBJ databases">
        <authorList>
            <person name="Kjaerup R.B."/>
            <person name="Dalgaard T.S."/>
            <person name="Juul-Madsen H.R."/>
        </authorList>
    </citation>
    <scope>NUCLEOTIDE SEQUENCE [LARGE SCALE GENOMIC DNA]</scope>
    <source>
        <strain evidence="1 2">DSM 45097</strain>
    </source>
</reference>